<dbReference type="InterPro" id="IPR000045">
    <property type="entry name" value="Prepilin_IV_endopep_pep"/>
</dbReference>
<keyword evidence="2" id="KW-1133">Transmembrane helix</keyword>
<dbReference type="Pfam" id="PF01478">
    <property type="entry name" value="Peptidase_A24"/>
    <property type="match status" value="1"/>
</dbReference>
<keyword evidence="2" id="KW-0812">Transmembrane</keyword>
<gene>
    <name evidence="4" type="ORF">ENP13_08095</name>
</gene>
<feature type="transmembrane region" description="Helical" evidence="2">
    <location>
        <begin position="147"/>
        <end position="168"/>
    </location>
</feature>
<sequence>MPAGTALFALAVVAAGVMGYLAGGLIHAIATRLPAGQTVLGPPVCASCAGEPVRGTAWLIRPGACSRCGRDDRRAALATQLAGALLSALALLRYGTTRDALAVVLFSLLLLLILRIDWEHHLIFTITIVPGIGLALLLATLESPAALFSAAVAGLGAATVFGLFFLLGIVLYRRAALGAGDILLAGLIGTMTGVRGVVPALFLGMAAAAVIGLLLVALRRKGRMDYIPYGAYLCAGTIVALFLWGPAG</sequence>
<evidence type="ECO:0000256" key="1">
    <source>
        <dbReference type="ARBA" id="ARBA00005801"/>
    </source>
</evidence>
<name>A0A7C2WT43_9BACT</name>
<feature type="domain" description="Prepilin type IV endopeptidase peptidase" evidence="3">
    <location>
        <begin position="105"/>
        <end position="213"/>
    </location>
</feature>
<evidence type="ECO:0000256" key="2">
    <source>
        <dbReference type="SAM" id="Phobius"/>
    </source>
</evidence>
<protein>
    <submittedName>
        <fullName evidence="4">Prepilin peptidase</fullName>
    </submittedName>
</protein>
<feature type="transmembrane region" description="Helical" evidence="2">
    <location>
        <begin position="123"/>
        <end position="141"/>
    </location>
</feature>
<organism evidence="4">
    <name type="scientific">Thermorudis sp</name>
    <dbReference type="NCBI Taxonomy" id="1969470"/>
    <lineage>
        <taxon>Bacteria</taxon>
        <taxon>Pseudomonadati</taxon>
        <taxon>Thermomicrobiota</taxon>
        <taxon>Thermomicrobia</taxon>
        <taxon>Thermomicrobia incertae sedis</taxon>
        <taxon>Thermorudis</taxon>
    </lineage>
</organism>
<feature type="transmembrane region" description="Helical" evidence="2">
    <location>
        <begin position="100"/>
        <end position="116"/>
    </location>
</feature>
<proteinExistence type="inferred from homology"/>
<accession>A0A7C2WT43</accession>
<keyword evidence="2" id="KW-0472">Membrane</keyword>
<dbReference type="GO" id="GO:0006465">
    <property type="term" value="P:signal peptide processing"/>
    <property type="evidence" value="ECO:0007669"/>
    <property type="project" value="TreeGrafter"/>
</dbReference>
<evidence type="ECO:0000313" key="4">
    <source>
        <dbReference type="EMBL" id="HEX71185.1"/>
    </source>
</evidence>
<reference evidence="4" key="1">
    <citation type="journal article" date="2020" name="mSystems">
        <title>Genome- and Community-Level Interaction Insights into Carbon Utilization and Element Cycling Functions of Hydrothermarchaeota in Hydrothermal Sediment.</title>
        <authorList>
            <person name="Zhou Z."/>
            <person name="Liu Y."/>
            <person name="Xu W."/>
            <person name="Pan J."/>
            <person name="Luo Z.H."/>
            <person name="Li M."/>
        </authorList>
    </citation>
    <scope>NUCLEOTIDE SEQUENCE [LARGE SCALE GENOMIC DNA]</scope>
    <source>
        <strain evidence="4">SpSt-192</strain>
    </source>
</reference>
<dbReference type="PANTHER" id="PTHR30487:SF0">
    <property type="entry name" value="PREPILIN LEADER PEPTIDASE_N-METHYLTRANSFERASE-RELATED"/>
    <property type="match status" value="1"/>
</dbReference>
<dbReference type="Gene3D" id="1.20.120.1220">
    <property type="match status" value="1"/>
</dbReference>
<comment type="caution">
    <text evidence="4">The sequence shown here is derived from an EMBL/GenBank/DDBJ whole genome shotgun (WGS) entry which is preliminary data.</text>
</comment>
<evidence type="ECO:0000259" key="3">
    <source>
        <dbReference type="Pfam" id="PF01478"/>
    </source>
</evidence>
<dbReference type="InterPro" id="IPR050882">
    <property type="entry name" value="Prepilin_peptidase/N-MTase"/>
</dbReference>
<feature type="transmembrane region" description="Helical" evidence="2">
    <location>
        <begin position="230"/>
        <end position="247"/>
    </location>
</feature>
<dbReference type="PANTHER" id="PTHR30487">
    <property type="entry name" value="TYPE 4 PREPILIN-LIKE PROTEINS LEADER PEPTIDE-PROCESSING ENZYME"/>
    <property type="match status" value="1"/>
</dbReference>
<feature type="transmembrane region" description="Helical" evidence="2">
    <location>
        <begin position="75"/>
        <end position="94"/>
    </location>
</feature>
<comment type="similarity">
    <text evidence="1">Belongs to the peptidase A24 family.</text>
</comment>
<feature type="transmembrane region" description="Helical" evidence="2">
    <location>
        <begin position="200"/>
        <end position="218"/>
    </location>
</feature>
<dbReference type="EMBL" id="DSID01000612">
    <property type="protein sequence ID" value="HEX71185.1"/>
    <property type="molecule type" value="Genomic_DNA"/>
</dbReference>
<dbReference type="GO" id="GO:0005886">
    <property type="term" value="C:plasma membrane"/>
    <property type="evidence" value="ECO:0007669"/>
    <property type="project" value="TreeGrafter"/>
</dbReference>
<dbReference type="GO" id="GO:0004190">
    <property type="term" value="F:aspartic-type endopeptidase activity"/>
    <property type="evidence" value="ECO:0007669"/>
    <property type="project" value="InterPro"/>
</dbReference>
<dbReference type="AlphaFoldDB" id="A0A7C2WT43"/>
<feature type="transmembrane region" description="Helical" evidence="2">
    <location>
        <begin position="6"/>
        <end position="30"/>
    </location>
</feature>